<reference evidence="8 9" key="1">
    <citation type="submission" date="2023-06" db="EMBL/GenBank/DDBJ databases">
        <title>Five Gram-positive bacteria isolated from mangrove sediments in Shenzhen, Guangdong, China.</title>
        <authorList>
            <person name="Yu S."/>
            <person name="Zheng W."/>
            <person name="Huang Y."/>
        </authorList>
    </citation>
    <scope>NUCLEOTIDE SEQUENCE [LARGE SCALE GENOMIC DNA]</scope>
    <source>
        <strain evidence="8 9">SaN35-3</strain>
    </source>
</reference>
<feature type="transmembrane region" description="Helical" evidence="7">
    <location>
        <begin position="85"/>
        <end position="103"/>
    </location>
</feature>
<gene>
    <name evidence="8" type="ORF">LC087_09425</name>
</gene>
<feature type="transmembrane region" description="Helical" evidence="7">
    <location>
        <begin position="115"/>
        <end position="137"/>
    </location>
</feature>
<feature type="transmembrane region" description="Helical" evidence="7">
    <location>
        <begin position="235"/>
        <end position="253"/>
    </location>
</feature>
<evidence type="ECO:0000256" key="4">
    <source>
        <dbReference type="ARBA" id="ARBA00022692"/>
    </source>
</evidence>
<keyword evidence="3" id="KW-1003">Cell membrane</keyword>
<feature type="transmembrane region" description="Helical" evidence="7">
    <location>
        <begin position="6"/>
        <end position="37"/>
    </location>
</feature>
<feature type="transmembrane region" description="Helical" evidence="7">
    <location>
        <begin position="202"/>
        <end position="220"/>
    </location>
</feature>
<feature type="transmembrane region" description="Helical" evidence="7">
    <location>
        <begin position="157"/>
        <end position="182"/>
    </location>
</feature>
<dbReference type="RefSeq" id="WP_226539088.1">
    <property type="nucleotide sequence ID" value="NZ_CP129013.1"/>
</dbReference>
<proteinExistence type="inferred from homology"/>
<keyword evidence="6 7" id="KW-0472">Membrane</keyword>
<evidence type="ECO:0000256" key="5">
    <source>
        <dbReference type="ARBA" id="ARBA00022989"/>
    </source>
</evidence>
<evidence type="ECO:0000256" key="3">
    <source>
        <dbReference type="ARBA" id="ARBA00022475"/>
    </source>
</evidence>
<comment type="subcellular location">
    <subcellularLocation>
        <location evidence="1">Cell membrane</location>
        <topology evidence="1">Multi-pass membrane protein</topology>
    </subcellularLocation>
</comment>
<name>A0ABY9JQV2_9BACI</name>
<evidence type="ECO:0000256" key="7">
    <source>
        <dbReference type="SAM" id="Phobius"/>
    </source>
</evidence>
<comment type="similarity">
    <text evidence="2">Belongs to the cytochrome ubiquinol oxidase subunit 2 family.</text>
</comment>
<evidence type="ECO:0000256" key="2">
    <source>
        <dbReference type="ARBA" id="ARBA00007543"/>
    </source>
</evidence>
<feature type="transmembrane region" description="Helical" evidence="7">
    <location>
        <begin position="58"/>
        <end position="79"/>
    </location>
</feature>
<protein>
    <submittedName>
        <fullName evidence="8">Cytochrome d ubiquinol oxidase subunit II</fullName>
    </submittedName>
</protein>
<feature type="transmembrane region" description="Helical" evidence="7">
    <location>
        <begin position="265"/>
        <end position="282"/>
    </location>
</feature>
<evidence type="ECO:0000256" key="6">
    <source>
        <dbReference type="ARBA" id="ARBA00023136"/>
    </source>
</evidence>
<sequence length="349" mass="39053">MTSDELLAISIVWGFIFIYSVMATMDFGAGFWSMLYVNKRNTKASSIANRYLSPTWEVTNVFIVAIVVALITFFPGAIYTLGSVLLIPGSIILILLAIRSGFLAFSHSVKGYERLLVIISGVSGFIIPALLILVLPITHGGFVDNRNGVPYLSFSELLTSLSSYAFIAFAISSTLFLSALLLADYSNVAKEEDAYLSYRKDAIITGPISFFSALLIMLTIKQDANWLYEGMVQDVHLLILSVLLFLGAGLALFIPKRSQKGRPRLAIILITIQYFLASYVYGKAHLPYLIYPTITINDAFTHPNTFKALFITYIFAFLILFPGFYYFWKIFMKDQKYVEGKKVSSDNKH</sequence>
<evidence type="ECO:0000313" key="8">
    <source>
        <dbReference type="EMBL" id="WLR41189.1"/>
    </source>
</evidence>
<keyword evidence="9" id="KW-1185">Reference proteome</keyword>
<dbReference type="Pfam" id="PF02322">
    <property type="entry name" value="Cyt_bd_oxida_II"/>
    <property type="match status" value="1"/>
</dbReference>
<keyword evidence="4 7" id="KW-0812">Transmembrane</keyword>
<accession>A0ABY9JQV2</accession>
<keyword evidence="5 7" id="KW-1133">Transmembrane helix</keyword>
<dbReference type="InterPro" id="IPR003317">
    <property type="entry name" value="Cyt-d_oxidase_su2"/>
</dbReference>
<dbReference type="Proteomes" id="UP001197974">
    <property type="component" value="Chromosome"/>
</dbReference>
<evidence type="ECO:0000313" key="9">
    <source>
        <dbReference type="Proteomes" id="UP001197974"/>
    </source>
</evidence>
<feature type="transmembrane region" description="Helical" evidence="7">
    <location>
        <begin position="308"/>
        <end position="328"/>
    </location>
</feature>
<dbReference type="EMBL" id="CP129013">
    <property type="protein sequence ID" value="WLR41189.1"/>
    <property type="molecule type" value="Genomic_DNA"/>
</dbReference>
<evidence type="ECO:0000256" key="1">
    <source>
        <dbReference type="ARBA" id="ARBA00004651"/>
    </source>
</evidence>
<organism evidence="8 9">
    <name type="scientific">Bacillus carboniphilus</name>
    <dbReference type="NCBI Taxonomy" id="86663"/>
    <lineage>
        <taxon>Bacteria</taxon>
        <taxon>Bacillati</taxon>
        <taxon>Bacillota</taxon>
        <taxon>Bacilli</taxon>
        <taxon>Bacillales</taxon>
        <taxon>Bacillaceae</taxon>
        <taxon>Bacillus</taxon>
    </lineage>
</organism>